<keyword evidence="2" id="KW-0808">Transferase</keyword>
<dbReference type="EMBL" id="AVPF01000064">
    <property type="protein sequence ID" value="KGX84193.1"/>
    <property type="molecule type" value="Genomic_DNA"/>
</dbReference>
<reference evidence="2 3" key="1">
    <citation type="submission" date="2013-08" db="EMBL/GenBank/DDBJ databases">
        <authorList>
            <person name="Huang J."/>
            <person name="Wang G."/>
        </authorList>
    </citation>
    <scope>NUCLEOTIDE SEQUENCE [LARGE SCALE GENOMIC DNA]</scope>
    <source>
        <strain evidence="2 3">BH030004</strain>
    </source>
</reference>
<dbReference type="RefSeq" id="WP_027447400.1">
    <property type="nucleotide sequence ID" value="NZ_AULJ01000061.1"/>
</dbReference>
<dbReference type="eggNOG" id="COG0456">
    <property type="taxonomic scope" value="Bacteria"/>
</dbReference>
<organism evidence="2 3">
    <name type="scientific">Pontibacillus marinus BH030004 = DSM 16465</name>
    <dbReference type="NCBI Taxonomy" id="1385511"/>
    <lineage>
        <taxon>Bacteria</taxon>
        <taxon>Bacillati</taxon>
        <taxon>Bacillota</taxon>
        <taxon>Bacilli</taxon>
        <taxon>Bacillales</taxon>
        <taxon>Bacillaceae</taxon>
        <taxon>Pontibacillus</taxon>
    </lineage>
</organism>
<dbReference type="CDD" id="cd04301">
    <property type="entry name" value="NAT_SF"/>
    <property type="match status" value="1"/>
</dbReference>
<dbReference type="GO" id="GO:0016747">
    <property type="term" value="F:acyltransferase activity, transferring groups other than amino-acyl groups"/>
    <property type="evidence" value="ECO:0007669"/>
    <property type="project" value="InterPro"/>
</dbReference>
<dbReference type="Gene3D" id="3.40.630.30">
    <property type="match status" value="1"/>
</dbReference>
<proteinExistence type="predicted"/>
<evidence type="ECO:0000313" key="2">
    <source>
        <dbReference type="EMBL" id="KGX84193.1"/>
    </source>
</evidence>
<name>A0A0A5FZC4_9BACI</name>
<accession>A0A0A5FZC4</accession>
<sequence length="138" mass="16374">MQISKQWNEEDSAYIKKKVIEHNMKMLEDEAKSPLDQVSFMLRDDDGQLLGGITGEAFWYHMHIDFLWVDESLRGQGYGKQLLHQLEAYAKEKNYYLIILDSFSFQAPQFYKNNGYEEFGKVEDHPRGHSRSYLMKRI</sequence>
<evidence type="ECO:0000313" key="3">
    <source>
        <dbReference type="Proteomes" id="UP000030403"/>
    </source>
</evidence>
<evidence type="ECO:0000259" key="1">
    <source>
        <dbReference type="PROSITE" id="PS51186"/>
    </source>
</evidence>
<gene>
    <name evidence="2" type="ORF">N783_18795</name>
</gene>
<dbReference type="PROSITE" id="PS51186">
    <property type="entry name" value="GNAT"/>
    <property type="match status" value="1"/>
</dbReference>
<dbReference type="InterPro" id="IPR000182">
    <property type="entry name" value="GNAT_dom"/>
</dbReference>
<dbReference type="Pfam" id="PF00583">
    <property type="entry name" value="Acetyltransf_1"/>
    <property type="match status" value="1"/>
</dbReference>
<dbReference type="InterPro" id="IPR016181">
    <property type="entry name" value="Acyl_CoA_acyltransferase"/>
</dbReference>
<comment type="caution">
    <text evidence="2">The sequence shown here is derived from an EMBL/GenBank/DDBJ whole genome shotgun (WGS) entry which is preliminary data.</text>
</comment>
<dbReference type="STRING" id="1385511.GCA_000425225_03900"/>
<keyword evidence="3" id="KW-1185">Reference proteome</keyword>
<feature type="domain" description="N-acetyltransferase" evidence="1">
    <location>
        <begin position="1"/>
        <end position="138"/>
    </location>
</feature>
<dbReference type="OrthoDB" id="9787920at2"/>
<dbReference type="SUPFAM" id="SSF55729">
    <property type="entry name" value="Acyl-CoA N-acyltransferases (Nat)"/>
    <property type="match status" value="1"/>
</dbReference>
<dbReference type="Proteomes" id="UP000030403">
    <property type="component" value="Unassembled WGS sequence"/>
</dbReference>
<dbReference type="AlphaFoldDB" id="A0A0A5FZC4"/>
<protein>
    <submittedName>
        <fullName evidence="2">Acetyltransferase</fullName>
    </submittedName>
</protein>